<name>A0A919YRP4_9BACL</name>
<feature type="compositionally biased region" description="Low complexity" evidence="4">
    <location>
        <begin position="180"/>
        <end position="274"/>
    </location>
</feature>
<evidence type="ECO:0000256" key="3">
    <source>
        <dbReference type="ARBA" id="ARBA00023163"/>
    </source>
</evidence>
<evidence type="ECO:0000259" key="5">
    <source>
        <dbReference type="PROSITE" id="PS50995"/>
    </source>
</evidence>
<organism evidence="6 7">
    <name type="scientific">Paenibacillus montaniterrae</name>
    <dbReference type="NCBI Taxonomy" id="429341"/>
    <lineage>
        <taxon>Bacteria</taxon>
        <taxon>Bacillati</taxon>
        <taxon>Bacillota</taxon>
        <taxon>Bacilli</taxon>
        <taxon>Bacillales</taxon>
        <taxon>Paenibacillaceae</taxon>
        <taxon>Paenibacillus</taxon>
    </lineage>
</organism>
<evidence type="ECO:0000256" key="1">
    <source>
        <dbReference type="ARBA" id="ARBA00023015"/>
    </source>
</evidence>
<feature type="region of interest" description="Disordered" evidence="4">
    <location>
        <begin position="166"/>
        <end position="281"/>
    </location>
</feature>
<evidence type="ECO:0000256" key="4">
    <source>
        <dbReference type="SAM" id="MobiDB-lite"/>
    </source>
</evidence>
<dbReference type="PANTHER" id="PTHR42756:SF1">
    <property type="entry name" value="TRANSCRIPTIONAL REPRESSOR OF EMRAB OPERON"/>
    <property type="match status" value="1"/>
</dbReference>
<protein>
    <recommendedName>
        <fullName evidence="5">HTH marR-type domain-containing protein</fullName>
    </recommendedName>
</protein>
<keyword evidence="7" id="KW-1185">Reference proteome</keyword>
<sequence>MEQISREKLQELDHLFRKSVRKFVKERDKISIEGISLPGLMILRRVMSSGEQRLSDLAEEMDLTSGAITAQCDKLEEQGLAERVRYKEDRRAIYLRITDLGQAFIERHHHIGHIHADVLFHGFSAQELEHQLHFYKRLIENLQGMSEKILAVAKLESSAVIDARQTDEQVERQKAKAEPAQQQAEQTQQQVEQTHQQAEQTHQQAEQTQQQVEQTHQQAEQAHQQAEQTQQQVEQTQQQAEQTQQQVEQTQQQAEQTHQQAEQTQLAQQAKRQQGGSLLSY</sequence>
<evidence type="ECO:0000313" key="6">
    <source>
        <dbReference type="EMBL" id="GIP17131.1"/>
    </source>
</evidence>
<reference evidence="6" key="1">
    <citation type="submission" date="2021-03" db="EMBL/GenBank/DDBJ databases">
        <title>Antimicrobial resistance genes in bacteria isolated from Japanese honey, and their potential for conferring macrolide and lincosamide resistance in the American foulbrood pathogen Paenibacillus larvae.</title>
        <authorList>
            <person name="Okamoto M."/>
            <person name="Kumagai M."/>
            <person name="Kanamori H."/>
            <person name="Takamatsu D."/>
        </authorList>
    </citation>
    <scope>NUCLEOTIDE SEQUENCE</scope>
    <source>
        <strain evidence="6">J40TS1</strain>
    </source>
</reference>
<dbReference type="PROSITE" id="PS50995">
    <property type="entry name" value="HTH_MARR_2"/>
    <property type="match status" value="1"/>
</dbReference>
<dbReference type="CDD" id="cd00090">
    <property type="entry name" value="HTH_ARSR"/>
    <property type="match status" value="1"/>
</dbReference>
<dbReference type="Pfam" id="PF01047">
    <property type="entry name" value="MarR"/>
    <property type="match status" value="1"/>
</dbReference>
<dbReference type="InterPro" id="IPR011991">
    <property type="entry name" value="ArsR-like_HTH"/>
</dbReference>
<dbReference type="EMBL" id="BOSE01000004">
    <property type="protein sequence ID" value="GIP17131.1"/>
    <property type="molecule type" value="Genomic_DNA"/>
</dbReference>
<dbReference type="InterPro" id="IPR036390">
    <property type="entry name" value="WH_DNA-bd_sf"/>
</dbReference>
<dbReference type="PRINTS" id="PR00598">
    <property type="entry name" value="HTHMARR"/>
</dbReference>
<dbReference type="InterPro" id="IPR036388">
    <property type="entry name" value="WH-like_DNA-bd_sf"/>
</dbReference>
<gene>
    <name evidence="6" type="ORF">J40TS1_27730</name>
</gene>
<feature type="compositionally biased region" description="Basic and acidic residues" evidence="4">
    <location>
        <begin position="166"/>
        <end position="177"/>
    </location>
</feature>
<dbReference type="PANTHER" id="PTHR42756">
    <property type="entry name" value="TRANSCRIPTIONAL REGULATOR, MARR"/>
    <property type="match status" value="1"/>
</dbReference>
<feature type="domain" description="HTH marR-type" evidence="5">
    <location>
        <begin position="1"/>
        <end position="140"/>
    </location>
</feature>
<dbReference type="GO" id="GO:0003677">
    <property type="term" value="F:DNA binding"/>
    <property type="evidence" value="ECO:0007669"/>
    <property type="project" value="UniProtKB-KW"/>
</dbReference>
<evidence type="ECO:0000313" key="7">
    <source>
        <dbReference type="Proteomes" id="UP000683139"/>
    </source>
</evidence>
<dbReference type="Gene3D" id="1.10.10.10">
    <property type="entry name" value="Winged helix-like DNA-binding domain superfamily/Winged helix DNA-binding domain"/>
    <property type="match status" value="1"/>
</dbReference>
<dbReference type="SUPFAM" id="SSF58104">
    <property type="entry name" value="Methyl-accepting chemotaxis protein (MCP) signaling domain"/>
    <property type="match status" value="1"/>
</dbReference>
<dbReference type="Proteomes" id="UP000683139">
    <property type="component" value="Unassembled WGS sequence"/>
</dbReference>
<dbReference type="SUPFAM" id="SSF46785">
    <property type="entry name" value="Winged helix' DNA-binding domain"/>
    <property type="match status" value="1"/>
</dbReference>
<dbReference type="InterPro" id="IPR000835">
    <property type="entry name" value="HTH_MarR-typ"/>
</dbReference>
<dbReference type="GO" id="GO:0003700">
    <property type="term" value="F:DNA-binding transcription factor activity"/>
    <property type="evidence" value="ECO:0007669"/>
    <property type="project" value="InterPro"/>
</dbReference>
<dbReference type="SMART" id="SM00347">
    <property type="entry name" value="HTH_MARR"/>
    <property type="match status" value="1"/>
</dbReference>
<accession>A0A919YRP4</accession>
<evidence type="ECO:0000256" key="2">
    <source>
        <dbReference type="ARBA" id="ARBA00023125"/>
    </source>
</evidence>
<keyword evidence="3" id="KW-0804">Transcription</keyword>
<proteinExistence type="predicted"/>
<keyword evidence="2" id="KW-0238">DNA-binding</keyword>
<dbReference type="AlphaFoldDB" id="A0A919YRP4"/>
<comment type="caution">
    <text evidence="6">The sequence shown here is derived from an EMBL/GenBank/DDBJ whole genome shotgun (WGS) entry which is preliminary data.</text>
</comment>
<dbReference type="RefSeq" id="WP_213516052.1">
    <property type="nucleotide sequence ID" value="NZ_BOSE01000004.1"/>
</dbReference>
<keyword evidence="1" id="KW-0805">Transcription regulation</keyword>